<dbReference type="GeneID" id="64603855"/>
<feature type="signal peptide" evidence="1">
    <location>
        <begin position="1"/>
        <end position="22"/>
    </location>
</feature>
<keyword evidence="1" id="KW-0732">Signal</keyword>
<dbReference type="Proteomes" id="UP000719766">
    <property type="component" value="Unassembled WGS sequence"/>
</dbReference>
<dbReference type="RefSeq" id="XP_041162336.1">
    <property type="nucleotide sequence ID" value="XM_041310091.1"/>
</dbReference>
<dbReference type="InterPro" id="IPR016024">
    <property type="entry name" value="ARM-type_fold"/>
</dbReference>
<proteinExistence type="predicted"/>
<dbReference type="InterPro" id="IPR011989">
    <property type="entry name" value="ARM-like"/>
</dbReference>
<dbReference type="AlphaFoldDB" id="A0A9P7DKI9"/>
<name>A0A9P7DKI9_9AGAM</name>
<reference evidence="2" key="1">
    <citation type="journal article" date="2020" name="New Phytol.">
        <title>Comparative genomics reveals dynamic genome evolution in host specialist ectomycorrhizal fungi.</title>
        <authorList>
            <person name="Lofgren L.A."/>
            <person name="Nguyen N.H."/>
            <person name="Vilgalys R."/>
            <person name="Ruytinx J."/>
            <person name="Liao H.L."/>
            <person name="Branco S."/>
            <person name="Kuo A."/>
            <person name="LaButti K."/>
            <person name="Lipzen A."/>
            <person name="Andreopoulos W."/>
            <person name="Pangilinan J."/>
            <person name="Riley R."/>
            <person name="Hundley H."/>
            <person name="Na H."/>
            <person name="Barry K."/>
            <person name="Grigoriev I.V."/>
            <person name="Stajich J.E."/>
            <person name="Kennedy P.G."/>
        </authorList>
    </citation>
    <scope>NUCLEOTIDE SEQUENCE</scope>
    <source>
        <strain evidence="2">S12</strain>
    </source>
</reference>
<evidence type="ECO:0000313" key="2">
    <source>
        <dbReference type="EMBL" id="KAG1797065.1"/>
    </source>
</evidence>
<accession>A0A9P7DKI9</accession>
<protein>
    <submittedName>
        <fullName evidence="2">Uncharacterized protein</fullName>
    </submittedName>
</protein>
<dbReference type="Gene3D" id="1.25.10.10">
    <property type="entry name" value="Leucine-rich Repeat Variant"/>
    <property type="match status" value="1"/>
</dbReference>
<comment type="caution">
    <text evidence="2">The sequence shown here is derived from an EMBL/GenBank/DDBJ whole genome shotgun (WGS) entry which is preliminary data.</text>
</comment>
<dbReference type="SUPFAM" id="SSF48371">
    <property type="entry name" value="ARM repeat"/>
    <property type="match status" value="1"/>
</dbReference>
<sequence>MLKEKSPIVVVAALKILAVVAGKGNIPKNIECGELVKRLKTLIKRRDFFVTPAAVAALCEFCRKSPELRAEAIGRDILVTLIDLFEFDKQGLSGGPRGLVLLAEFEDIRDALAQGPHIRKLVAFSRDDAVEKSKEATEELKELSGYPELRKRIIAEGGLDSIVDNLAKPDHALFAADALLTLMKYDDAKERILNTTVDLRLLQMIDERIFDGTIHRKGIDILADIFKNDDLRSVMLNPMNPPSFDDGSWNFGCKDAPHQRLKKAANYVMEKTFRRQVKNAMDDSDSPKYPTNFIGILRKMIETYPLDSVQNSAINYLRIIADYEDARQAMVDAEIIGPLLWCLKATDVDIEALNDVLRKIAPDESLRREITRDDKILVEMLSSHYPGEVLRMTAALESLSSYGEIRQKVREMDEYQHLKRDPLYYLDPQHHPHERDQYTIASQAITSIIRVFDT</sequence>
<evidence type="ECO:0000256" key="1">
    <source>
        <dbReference type="SAM" id="SignalP"/>
    </source>
</evidence>
<organism evidence="2 3">
    <name type="scientific">Suillus plorans</name>
    <dbReference type="NCBI Taxonomy" id="116603"/>
    <lineage>
        <taxon>Eukaryota</taxon>
        <taxon>Fungi</taxon>
        <taxon>Dikarya</taxon>
        <taxon>Basidiomycota</taxon>
        <taxon>Agaricomycotina</taxon>
        <taxon>Agaricomycetes</taxon>
        <taxon>Agaricomycetidae</taxon>
        <taxon>Boletales</taxon>
        <taxon>Suillineae</taxon>
        <taxon>Suillaceae</taxon>
        <taxon>Suillus</taxon>
    </lineage>
</organism>
<evidence type="ECO:0000313" key="3">
    <source>
        <dbReference type="Proteomes" id="UP000719766"/>
    </source>
</evidence>
<dbReference type="OrthoDB" id="2685962at2759"/>
<feature type="chain" id="PRO_5040229443" evidence="1">
    <location>
        <begin position="23"/>
        <end position="454"/>
    </location>
</feature>
<dbReference type="EMBL" id="JABBWE010000017">
    <property type="protein sequence ID" value="KAG1797065.1"/>
    <property type="molecule type" value="Genomic_DNA"/>
</dbReference>
<keyword evidence="3" id="KW-1185">Reference proteome</keyword>
<gene>
    <name evidence="2" type="ORF">HD556DRAFT_270184</name>
</gene>